<dbReference type="PRINTS" id="PR00081">
    <property type="entry name" value="GDHRDH"/>
</dbReference>
<name>A0ABX0AEN4_9GAMM</name>
<dbReference type="Proteomes" id="UP001429354">
    <property type="component" value="Unassembled WGS sequence"/>
</dbReference>
<comment type="caution">
    <text evidence="1">The sequence shown here is derived from an EMBL/GenBank/DDBJ whole genome shotgun (WGS) entry which is preliminary data.</text>
</comment>
<dbReference type="SUPFAM" id="SSF51735">
    <property type="entry name" value="NAD(P)-binding Rossmann-fold domains"/>
    <property type="match status" value="1"/>
</dbReference>
<evidence type="ECO:0000313" key="1">
    <source>
        <dbReference type="EMBL" id="NDK38950.1"/>
    </source>
</evidence>
<dbReference type="Gene3D" id="3.40.50.720">
    <property type="entry name" value="NAD(P)-binding Rossmann-like Domain"/>
    <property type="match status" value="1"/>
</dbReference>
<dbReference type="PANTHER" id="PTHR43544">
    <property type="entry name" value="SHORT-CHAIN DEHYDROGENASE/REDUCTASE"/>
    <property type="match status" value="1"/>
</dbReference>
<accession>A0ABX0AEN4</accession>
<keyword evidence="2" id="KW-1185">Reference proteome</keyword>
<dbReference type="InterPro" id="IPR036291">
    <property type="entry name" value="NAD(P)-bd_dom_sf"/>
</dbReference>
<dbReference type="EMBL" id="QOVG01000005">
    <property type="protein sequence ID" value="NDK38950.1"/>
    <property type="molecule type" value="Genomic_DNA"/>
</dbReference>
<dbReference type="InterPro" id="IPR051468">
    <property type="entry name" value="Fungal_SecMetab_SDRs"/>
</dbReference>
<protein>
    <submittedName>
        <fullName evidence="1">SDR family NAD(P)-dependent oxidoreductase</fullName>
    </submittedName>
</protein>
<dbReference type="PANTHER" id="PTHR43544:SF12">
    <property type="entry name" value="NAD(P)-BINDING ROSSMANN-FOLD SUPERFAMILY PROTEIN"/>
    <property type="match status" value="1"/>
</dbReference>
<dbReference type="InterPro" id="IPR002347">
    <property type="entry name" value="SDR_fam"/>
</dbReference>
<gene>
    <name evidence="1" type="ORF">DT603_08865</name>
</gene>
<proteinExistence type="predicted"/>
<dbReference type="Pfam" id="PF00106">
    <property type="entry name" value="adh_short"/>
    <property type="match status" value="1"/>
</dbReference>
<evidence type="ECO:0000313" key="2">
    <source>
        <dbReference type="Proteomes" id="UP001429354"/>
    </source>
</evidence>
<sequence length="238" mass="25006">MERDANAQRCLVTGANRGLGLALVRQLLARGGRVIATCRQPGKATVLNVLAGEYPGHLHVAPLDVAEPTSHAALALELPLLTDGEPLDLLVNNAGVLHGGERYGSVQAVDLEASFRTHAAGPFLLTQRVSPLLADAARVVNISSELGSIALRREFRSPSYAIGKAAQNMATVLLSHALRTRGIVVVALHPGWVRTDMGGASAPLDPQASAAALLEVIAGLRAEDSGTFLDWQGNTLPW</sequence>
<reference evidence="1 2" key="1">
    <citation type="submission" date="2018-07" db="EMBL/GenBank/DDBJ databases">
        <title>Whole genome Sequencing of Pseudoxanthomonas gei KCTC 32298 (T).</title>
        <authorList>
            <person name="Kumar S."/>
            <person name="Bansal K."/>
            <person name="Kaur A."/>
            <person name="Patil P."/>
            <person name="Sharma S."/>
            <person name="Patil P.B."/>
        </authorList>
    </citation>
    <scope>NUCLEOTIDE SEQUENCE [LARGE SCALE GENOMIC DNA]</scope>
    <source>
        <strain evidence="1 2">KCTC 32298</strain>
    </source>
</reference>
<dbReference type="CDD" id="cd05325">
    <property type="entry name" value="carb_red_sniffer_like_SDR_c"/>
    <property type="match status" value="1"/>
</dbReference>
<dbReference type="RefSeq" id="WP_162349525.1">
    <property type="nucleotide sequence ID" value="NZ_QOVG01000005.1"/>
</dbReference>
<organism evidence="1 2">
    <name type="scientific">Pseudoxanthomonas gei</name>
    <dbReference type="NCBI Taxonomy" id="1383030"/>
    <lineage>
        <taxon>Bacteria</taxon>
        <taxon>Pseudomonadati</taxon>
        <taxon>Pseudomonadota</taxon>
        <taxon>Gammaproteobacteria</taxon>
        <taxon>Lysobacterales</taxon>
        <taxon>Lysobacteraceae</taxon>
        <taxon>Pseudoxanthomonas</taxon>
    </lineage>
</organism>